<evidence type="ECO:0000256" key="2">
    <source>
        <dbReference type="SAM" id="SignalP"/>
    </source>
</evidence>
<feature type="region of interest" description="Disordered" evidence="1">
    <location>
        <begin position="43"/>
        <end position="69"/>
    </location>
</feature>
<keyword evidence="4" id="KW-1185">Reference proteome</keyword>
<dbReference type="EMBL" id="CATQJA010001404">
    <property type="protein sequence ID" value="CAJ0567080.1"/>
    <property type="molecule type" value="Genomic_DNA"/>
</dbReference>
<feature type="signal peptide" evidence="2">
    <location>
        <begin position="1"/>
        <end position="20"/>
    </location>
</feature>
<dbReference type="Proteomes" id="UP001177023">
    <property type="component" value="Unassembled WGS sequence"/>
</dbReference>
<feature type="non-terminal residue" evidence="3">
    <location>
        <position position="1"/>
    </location>
</feature>
<gene>
    <name evidence="3" type="ORF">MSPICULIGERA_LOCUS5647</name>
</gene>
<sequence>MRFFLLTIFVFLLLAEVLQASPHFKLRRGGHLERVHRQALSDWKRAHHRSRRHRHRHKRRRHGRDEAQRRIDHITDEIDGYVRPRFGRSVA</sequence>
<reference evidence="3" key="1">
    <citation type="submission" date="2023-06" db="EMBL/GenBank/DDBJ databases">
        <authorList>
            <person name="Delattre M."/>
        </authorList>
    </citation>
    <scope>NUCLEOTIDE SEQUENCE</scope>
    <source>
        <strain evidence="3">AF72</strain>
    </source>
</reference>
<organism evidence="3 4">
    <name type="scientific">Mesorhabditis spiculigera</name>
    <dbReference type="NCBI Taxonomy" id="96644"/>
    <lineage>
        <taxon>Eukaryota</taxon>
        <taxon>Metazoa</taxon>
        <taxon>Ecdysozoa</taxon>
        <taxon>Nematoda</taxon>
        <taxon>Chromadorea</taxon>
        <taxon>Rhabditida</taxon>
        <taxon>Rhabditina</taxon>
        <taxon>Rhabditomorpha</taxon>
        <taxon>Rhabditoidea</taxon>
        <taxon>Rhabditidae</taxon>
        <taxon>Mesorhabditinae</taxon>
        <taxon>Mesorhabditis</taxon>
    </lineage>
</organism>
<feature type="compositionally biased region" description="Basic residues" evidence="1">
    <location>
        <begin position="45"/>
        <end position="62"/>
    </location>
</feature>
<protein>
    <submittedName>
        <fullName evidence="3">Uncharacterized protein</fullName>
    </submittedName>
</protein>
<proteinExistence type="predicted"/>
<evidence type="ECO:0000313" key="4">
    <source>
        <dbReference type="Proteomes" id="UP001177023"/>
    </source>
</evidence>
<dbReference type="AlphaFoldDB" id="A0AA36CFB4"/>
<name>A0AA36CFB4_9BILA</name>
<evidence type="ECO:0000313" key="3">
    <source>
        <dbReference type="EMBL" id="CAJ0567080.1"/>
    </source>
</evidence>
<comment type="caution">
    <text evidence="3">The sequence shown here is derived from an EMBL/GenBank/DDBJ whole genome shotgun (WGS) entry which is preliminary data.</text>
</comment>
<evidence type="ECO:0000256" key="1">
    <source>
        <dbReference type="SAM" id="MobiDB-lite"/>
    </source>
</evidence>
<feature type="chain" id="PRO_5041202078" evidence="2">
    <location>
        <begin position="21"/>
        <end position="91"/>
    </location>
</feature>
<keyword evidence="2" id="KW-0732">Signal</keyword>
<accession>A0AA36CFB4</accession>